<proteinExistence type="predicted"/>
<organism evidence="1 2">
    <name type="scientific">Ferrovibrio terrae</name>
    <dbReference type="NCBI Taxonomy" id="2594003"/>
    <lineage>
        <taxon>Bacteria</taxon>
        <taxon>Pseudomonadati</taxon>
        <taxon>Pseudomonadota</taxon>
        <taxon>Alphaproteobacteria</taxon>
        <taxon>Rhodospirillales</taxon>
        <taxon>Rhodospirillaceae</taxon>
        <taxon>Ferrovibrio</taxon>
    </lineage>
</organism>
<reference evidence="1 2" key="1">
    <citation type="submission" date="2019-07" db="EMBL/GenBank/DDBJ databases">
        <title>Genome sequencing for Ferrovibrio sp. K5.</title>
        <authorList>
            <person name="Park S.-J."/>
        </authorList>
    </citation>
    <scope>NUCLEOTIDE SEQUENCE [LARGE SCALE GENOMIC DNA]</scope>
    <source>
        <strain evidence="1 2">K5</strain>
    </source>
</reference>
<dbReference type="Gene3D" id="3.40.50.150">
    <property type="entry name" value="Vaccinia Virus protein VP39"/>
    <property type="match status" value="1"/>
</dbReference>
<dbReference type="OrthoDB" id="5614897at2"/>
<sequence length="218" mass="24494">MMTYSRANPSARYNELVGFYQQMHAEGTQSSGHSVAAKDTFTGQSLLPHVGPIKSLIDQFGVKSVLDYGAGKARFYTAPLFPSADSSQKVDLRTFWGVNEIRLYDPGYEPLSRLPLGERFDAVICTDVMEHIPEEDMDWIIDELYGFANKMVYACIATYPAGKTFPNGENVHVTLKDPQWWAQKFESRRAALGITTDYFIVIFNCNDDPKPIAITSSR</sequence>
<name>A0A516H303_9PROT</name>
<dbReference type="GO" id="GO:0008168">
    <property type="term" value="F:methyltransferase activity"/>
    <property type="evidence" value="ECO:0007669"/>
    <property type="project" value="UniProtKB-KW"/>
</dbReference>
<dbReference type="GO" id="GO:0032259">
    <property type="term" value="P:methylation"/>
    <property type="evidence" value="ECO:0007669"/>
    <property type="project" value="UniProtKB-KW"/>
</dbReference>
<dbReference type="Proteomes" id="UP000317496">
    <property type="component" value="Chromosome"/>
</dbReference>
<keyword evidence="1" id="KW-0808">Transferase</keyword>
<dbReference type="InterPro" id="IPR029063">
    <property type="entry name" value="SAM-dependent_MTases_sf"/>
</dbReference>
<dbReference type="AlphaFoldDB" id="A0A516H303"/>
<dbReference type="EMBL" id="CP041636">
    <property type="protein sequence ID" value="QDO98158.1"/>
    <property type="molecule type" value="Genomic_DNA"/>
</dbReference>
<keyword evidence="1" id="KW-0489">Methyltransferase</keyword>
<evidence type="ECO:0000313" key="1">
    <source>
        <dbReference type="EMBL" id="QDO98158.1"/>
    </source>
</evidence>
<keyword evidence="2" id="KW-1185">Reference proteome</keyword>
<dbReference type="KEGG" id="fer:FNB15_13150"/>
<protein>
    <submittedName>
        <fullName evidence="1">Class I SAM-dependent methyltransferase</fullName>
    </submittedName>
</protein>
<evidence type="ECO:0000313" key="2">
    <source>
        <dbReference type="Proteomes" id="UP000317496"/>
    </source>
</evidence>
<dbReference type="SUPFAM" id="SSF53335">
    <property type="entry name" value="S-adenosyl-L-methionine-dependent methyltransferases"/>
    <property type="match status" value="1"/>
</dbReference>
<gene>
    <name evidence="1" type="ORF">FNB15_13150</name>
</gene>
<accession>A0A516H303</accession>
<dbReference type="RefSeq" id="WP_144069139.1">
    <property type="nucleotide sequence ID" value="NZ_CP041636.1"/>
</dbReference>